<dbReference type="Gene3D" id="1.10.1220.10">
    <property type="entry name" value="Met repressor-like"/>
    <property type="match status" value="1"/>
</dbReference>
<proteinExistence type="predicted"/>
<accession>A0A916SLS7</accession>
<dbReference type="GO" id="GO:0006355">
    <property type="term" value="P:regulation of DNA-templated transcription"/>
    <property type="evidence" value="ECO:0007669"/>
    <property type="project" value="InterPro"/>
</dbReference>
<dbReference type="RefSeq" id="WP_188825471.1">
    <property type="nucleotide sequence ID" value="NZ_BMHH01000016.1"/>
</dbReference>
<name>A0A916SLS7_9HYPH</name>
<comment type="caution">
    <text evidence="1">The sequence shown here is derived from an EMBL/GenBank/DDBJ whole genome shotgun (WGS) entry which is preliminary data.</text>
</comment>
<dbReference type="InterPro" id="IPR010985">
    <property type="entry name" value="Ribbon_hlx_hlx"/>
</dbReference>
<evidence type="ECO:0000313" key="2">
    <source>
        <dbReference type="Proteomes" id="UP000646478"/>
    </source>
</evidence>
<sequence length="61" mass="7039">MPTDTINNLREREQRSHAARLTISLPRDTHAALKIHAAQRQTTIREIVTDLVHKEIEQENA</sequence>
<reference evidence="1" key="1">
    <citation type="journal article" date="2014" name="Int. J. Syst. Evol. Microbiol.">
        <title>Complete genome sequence of Corynebacterium casei LMG S-19264T (=DSM 44701T), isolated from a smear-ripened cheese.</title>
        <authorList>
            <consortium name="US DOE Joint Genome Institute (JGI-PGF)"/>
            <person name="Walter F."/>
            <person name="Albersmeier A."/>
            <person name="Kalinowski J."/>
            <person name="Ruckert C."/>
        </authorList>
    </citation>
    <scope>NUCLEOTIDE SEQUENCE</scope>
    <source>
        <strain evidence="1">CGMCC 1.15082</strain>
    </source>
</reference>
<gene>
    <name evidence="1" type="ORF">GCM10011491_34810</name>
</gene>
<dbReference type="InterPro" id="IPR013321">
    <property type="entry name" value="Arc_rbn_hlx_hlx"/>
</dbReference>
<protein>
    <submittedName>
        <fullName evidence="1">Uncharacterized protein</fullName>
    </submittedName>
</protein>
<keyword evidence="2" id="KW-1185">Reference proteome</keyword>
<evidence type="ECO:0000313" key="1">
    <source>
        <dbReference type="EMBL" id="GGB03675.1"/>
    </source>
</evidence>
<dbReference type="EMBL" id="BMHH01000016">
    <property type="protein sequence ID" value="GGB03675.1"/>
    <property type="molecule type" value="Genomic_DNA"/>
</dbReference>
<organism evidence="1 2">
    <name type="scientific">Brucella endophytica</name>
    <dbReference type="NCBI Taxonomy" id="1963359"/>
    <lineage>
        <taxon>Bacteria</taxon>
        <taxon>Pseudomonadati</taxon>
        <taxon>Pseudomonadota</taxon>
        <taxon>Alphaproteobacteria</taxon>
        <taxon>Hyphomicrobiales</taxon>
        <taxon>Brucellaceae</taxon>
        <taxon>Brucella/Ochrobactrum group</taxon>
        <taxon>Brucella</taxon>
    </lineage>
</organism>
<dbReference type="AlphaFoldDB" id="A0A916SLS7"/>
<dbReference type="Proteomes" id="UP000646478">
    <property type="component" value="Unassembled WGS sequence"/>
</dbReference>
<reference evidence="1" key="2">
    <citation type="submission" date="2020-09" db="EMBL/GenBank/DDBJ databases">
        <authorList>
            <person name="Sun Q."/>
            <person name="Zhou Y."/>
        </authorList>
    </citation>
    <scope>NUCLEOTIDE SEQUENCE</scope>
    <source>
        <strain evidence="1">CGMCC 1.15082</strain>
    </source>
</reference>
<dbReference type="SUPFAM" id="SSF47598">
    <property type="entry name" value="Ribbon-helix-helix"/>
    <property type="match status" value="1"/>
</dbReference>